<evidence type="ECO:0000256" key="1">
    <source>
        <dbReference type="SAM" id="MobiDB-lite"/>
    </source>
</evidence>
<reference evidence="3 4" key="1">
    <citation type="submission" date="2021-03" db="EMBL/GenBank/DDBJ databases">
        <authorList>
            <person name="King G.J."/>
            <person name="Bancroft I."/>
            <person name="Baten A."/>
            <person name="Bloomfield J."/>
            <person name="Borpatragohain P."/>
            <person name="He Z."/>
            <person name="Irish N."/>
            <person name="Irwin J."/>
            <person name="Liu K."/>
            <person name="Mauleon R.P."/>
            <person name="Moore J."/>
            <person name="Morris R."/>
            <person name="Ostergaard L."/>
            <person name="Wang B."/>
            <person name="Wells R."/>
        </authorList>
    </citation>
    <scope>NUCLEOTIDE SEQUENCE [LARGE SCALE GENOMIC DNA]</scope>
    <source>
        <strain evidence="3">R-o-18</strain>
        <tissue evidence="3">Leaf</tissue>
    </source>
</reference>
<gene>
    <name evidence="3" type="primary">A02g503520.1_BraROA</name>
    <name evidence="3" type="ORF">IGI04_006150</name>
</gene>
<keyword evidence="4" id="KW-1185">Reference proteome</keyword>
<sequence>MATNMFEITHLISHISISFFLSHVISLSLFFCYRSKSDLISFLILWISIFLNHHHHNHPFVFAVPASQPPPHDHSFAVQASPPPHNHGMEEARQGRYGG</sequence>
<feature type="region of interest" description="Disordered" evidence="1">
    <location>
        <begin position="71"/>
        <end position="99"/>
    </location>
</feature>
<comment type="caution">
    <text evidence="3">The sequence shown here is derived from an EMBL/GenBank/DDBJ whole genome shotgun (WGS) entry which is preliminary data.</text>
</comment>
<feature type="transmembrane region" description="Helical" evidence="2">
    <location>
        <begin position="12"/>
        <end position="33"/>
    </location>
</feature>
<evidence type="ECO:0000256" key="2">
    <source>
        <dbReference type="SAM" id="Phobius"/>
    </source>
</evidence>
<evidence type="ECO:0000313" key="4">
    <source>
        <dbReference type="Proteomes" id="UP000823674"/>
    </source>
</evidence>
<proteinExistence type="predicted"/>
<name>A0ABQ7NG08_BRACM</name>
<dbReference type="Proteomes" id="UP000823674">
    <property type="component" value="Chromosome A02"/>
</dbReference>
<keyword evidence="2" id="KW-0812">Transmembrane</keyword>
<evidence type="ECO:0008006" key="5">
    <source>
        <dbReference type="Google" id="ProtNLM"/>
    </source>
</evidence>
<evidence type="ECO:0000313" key="3">
    <source>
        <dbReference type="EMBL" id="KAG5409831.1"/>
    </source>
</evidence>
<dbReference type="EMBL" id="JADBGQ010000002">
    <property type="protein sequence ID" value="KAG5409831.1"/>
    <property type="molecule type" value="Genomic_DNA"/>
</dbReference>
<organism evidence="3 4">
    <name type="scientific">Brassica rapa subsp. trilocularis</name>
    <dbReference type="NCBI Taxonomy" id="1813537"/>
    <lineage>
        <taxon>Eukaryota</taxon>
        <taxon>Viridiplantae</taxon>
        <taxon>Streptophyta</taxon>
        <taxon>Embryophyta</taxon>
        <taxon>Tracheophyta</taxon>
        <taxon>Spermatophyta</taxon>
        <taxon>Magnoliopsida</taxon>
        <taxon>eudicotyledons</taxon>
        <taxon>Gunneridae</taxon>
        <taxon>Pentapetalae</taxon>
        <taxon>rosids</taxon>
        <taxon>malvids</taxon>
        <taxon>Brassicales</taxon>
        <taxon>Brassicaceae</taxon>
        <taxon>Brassiceae</taxon>
        <taxon>Brassica</taxon>
    </lineage>
</organism>
<keyword evidence="2" id="KW-1133">Transmembrane helix</keyword>
<feature type="compositionally biased region" description="Basic and acidic residues" evidence="1">
    <location>
        <begin position="87"/>
        <end position="99"/>
    </location>
</feature>
<keyword evidence="2" id="KW-0472">Membrane</keyword>
<accession>A0ABQ7NG08</accession>
<protein>
    <recommendedName>
        <fullName evidence="5">Transmembrane protein</fullName>
    </recommendedName>
</protein>